<feature type="transmembrane region" description="Helical" evidence="1">
    <location>
        <begin position="26"/>
        <end position="48"/>
    </location>
</feature>
<evidence type="ECO:0000313" key="2">
    <source>
        <dbReference type="EMBL" id="GFN84760.1"/>
    </source>
</evidence>
<gene>
    <name evidence="2" type="ORF">PoB_001126600</name>
</gene>
<comment type="caution">
    <text evidence="2">The sequence shown here is derived from an EMBL/GenBank/DDBJ whole genome shotgun (WGS) entry which is preliminary data.</text>
</comment>
<name>A0AAV3YQV2_9GAST</name>
<protein>
    <submittedName>
        <fullName evidence="2">Uncharacterized protein</fullName>
    </submittedName>
</protein>
<accession>A0AAV3YQV2</accession>
<sequence>MESFQDFCSNLISICFLYDATGTLDVPLVLGGFMITIGVLPLALTICLSSCQRSSIVVAKDDVEAAKNMEAEAETMCMLEQKVVPQTPKRSESNIEI</sequence>
<evidence type="ECO:0000313" key="3">
    <source>
        <dbReference type="Proteomes" id="UP000735302"/>
    </source>
</evidence>
<proteinExistence type="predicted"/>
<keyword evidence="1" id="KW-0472">Membrane</keyword>
<keyword evidence="3" id="KW-1185">Reference proteome</keyword>
<organism evidence="2 3">
    <name type="scientific">Plakobranchus ocellatus</name>
    <dbReference type="NCBI Taxonomy" id="259542"/>
    <lineage>
        <taxon>Eukaryota</taxon>
        <taxon>Metazoa</taxon>
        <taxon>Spiralia</taxon>
        <taxon>Lophotrochozoa</taxon>
        <taxon>Mollusca</taxon>
        <taxon>Gastropoda</taxon>
        <taxon>Heterobranchia</taxon>
        <taxon>Euthyneura</taxon>
        <taxon>Panpulmonata</taxon>
        <taxon>Sacoglossa</taxon>
        <taxon>Placobranchoidea</taxon>
        <taxon>Plakobranchidae</taxon>
        <taxon>Plakobranchus</taxon>
    </lineage>
</organism>
<reference evidence="2 3" key="1">
    <citation type="journal article" date="2021" name="Elife">
        <title>Chloroplast acquisition without the gene transfer in kleptoplastic sea slugs, Plakobranchus ocellatus.</title>
        <authorList>
            <person name="Maeda T."/>
            <person name="Takahashi S."/>
            <person name="Yoshida T."/>
            <person name="Shimamura S."/>
            <person name="Takaki Y."/>
            <person name="Nagai Y."/>
            <person name="Toyoda A."/>
            <person name="Suzuki Y."/>
            <person name="Arimoto A."/>
            <person name="Ishii H."/>
            <person name="Satoh N."/>
            <person name="Nishiyama T."/>
            <person name="Hasebe M."/>
            <person name="Maruyama T."/>
            <person name="Minagawa J."/>
            <person name="Obokata J."/>
            <person name="Shigenobu S."/>
        </authorList>
    </citation>
    <scope>NUCLEOTIDE SEQUENCE [LARGE SCALE GENOMIC DNA]</scope>
</reference>
<dbReference type="Proteomes" id="UP000735302">
    <property type="component" value="Unassembled WGS sequence"/>
</dbReference>
<dbReference type="EMBL" id="BLXT01001335">
    <property type="protein sequence ID" value="GFN84760.1"/>
    <property type="molecule type" value="Genomic_DNA"/>
</dbReference>
<evidence type="ECO:0000256" key="1">
    <source>
        <dbReference type="SAM" id="Phobius"/>
    </source>
</evidence>
<dbReference type="AlphaFoldDB" id="A0AAV3YQV2"/>
<keyword evidence="1" id="KW-0812">Transmembrane</keyword>
<keyword evidence="1" id="KW-1133">Transmembrane helix</keyword>